<evidence type="ECO:0000256" key="3">
    <source>
        <dbReference type="ARBA" id="ARBA00022538"/>
    </source>
</evidence>
<dbReference type="SUPFAM" id="SSF51735">
    <property type="entry name" value="NAD(P)-binding Rossmann-fold domains"/>
    <property type="match status" value="1"/>
</dbReference>
<feature type="domain" description="RCK C-terminal" evidence="8">
    <location>
        <begin position="133"/>
        <end position="215"/>
    </location>
</feature>
<dbReference type="PANTHER" id="PTHR43833">
    <property type="entry name" value="POTASSIUM CHANNEL PROTEIN 2-RELATED-RELATED"/>
    <property type="match status" value="1"/>
</dbReference>
<feature type="domain" description="RCK N-terminal" evidence="7">
    <location>
        <begin position="1"/>
        <end position="116"/>
    </location>
</feature>
<dbReference type="InterPro" id="IPR050721">
    <property type="entry name" value="Trk_Ktr_HKT_K-transport"/>
</dbReference>
<dbReference type="InterPro" id="IPR036721">
    <property type="entry name" value="RCK_C_sf"/>
</dbReference>
<dbReference type="OrthoDB" id="24929at2157"/>
<evidence type="ECO:0000313" key="9">
    <source>
        <dbReference type="EMBL" id="TAJ44789.1"/>
    </source>
</evidence>
<keyword evidence="6" id="KW-0406">Ion transport</keyword>
<dbReference type="Gene3D" id="3.40.50.720">
    <property type="entry name" value="NAD(P)-binding Rossmann-like Domain"/>
    <property type="match status" value="1"/>
</dbReference>
<reference evidence="9 10" key="1">
    <citation type="submission" date="2017-11" db="EMBL/GenBank/DDBJ databases">
        <title>Isolation and Characterization of Methanofollis Species from Methane Seep Offshore SW Taiwan.</title>
        <authorList>
            <person name="Teng N.-H."/>
            <person name="Lai M.-C."/>
            <person name="Chen S.-C."/>
        </authorList>
    </citation>
    <scope>NUCLEOTIDE SEQUENCE [LARGE SCALE GENOMIC DNA]</scope>
    <source>
        <strain evidence="9 10">FWC-SCC2</strain>
    </source>
</reference>
<evidence type="ECO:0000259" key="7">
    <source>
        <dbReference type="PROSITE" id="PS51201"/>
    </source>
</evidence>
<evidence type="ECO:0000256" key="4">
    <source>
        <dbReference type="ARBA" id="ARBA00022958"/>
    </source>
</evidence>
<keyword evidence="3" id="KW-0633">Potassium transport</keyword>
<dbReference type="PRINTS" id="PR00335">
    <property type="entry name" value="KUPTAKETRKA"/>
</dbReference>
<evidence type="ECO:0000259" key="8">
    <source>
        <dbReference type="PROSITE" id="PS51202"/>
    </source>
</evidence>
<dbReference type="GO" id="GO:0005886">
    <property type="term" value="C:plasma membrane"/>
    <property type="evidence" value="ECO:0007669"/>
    <property type="project" value="InterPro"/>
</dbReference>
<dbReference type="AlphaFoldDB" id="A0A483CXT0"/>
<evidence type="ECO:0000256" key="1">
    <source>
        <dbReference type="ARBA" id="ARBA00003660"/>
    </source>
</evidence>
<keyword evidence="10" id="KW-1185">Reference proteome</keyword>
<keyword evidence="2" id="KW-0813">Transport</keyword>
<evidence type="ECO:0000256" key="2">
    <source>
        <dbReference type="ARBA" id="ARBA00022448"/>
    </source>
</evidence>
<dbReference type="InterPro" id="IPR006036">
    <property type="entry name" value="K_uptake_TrkA"/>
</dbReference>
<dbReference type="Pfam" id="PF02254">
    <property type="entry name" value="TrkA_N"/>
    <property type="match status" value="1"/>
</dbReference>
<dbReference type="PROSITE" id="PS51201">
    <property type="entry name" value="RCK_N"/>
    <property type="match status" value="1"/>
</dbReference>
<dbReference type="Proteomes" id="UP000292580">
    <property type="component" value="Unassembled WGS sequence"/>
</dbReference>
<keyword evidence="4" id="KW-0630">Potassium</keyword>
<dbReference type="GO" id="GO:0015079">
    <property type="term" value="F:potassium ion transmembrane transporter activity"/>
    <property type="evidence" value="ECO:0007669"/>
    <property type="project" value="InterPro"/>
</dbReference>
<keyword evidence="5" id="KW-0520">NAD</keyword>
<comment type="function">
    <text evidence="1">Part of a potassium transport system.</text>
</comment>
<evidence type="ECO:0000256" key="6">
    <source>
        <dbReference type="ARBA" id="ARBA00023065"/>
    </source>
</evidence>
<gene>
    <name evidence="9" type="ORF">CUJ86_05710</name>
</gene>
<dbReference type="EMBL" id="PGCL01000002">
    <property type="protein sequence ID" value="TAJ44789.1"/>
    <property type="molecule type" value="Genomic_DNA"/>
</dbReference>
<organism evidence="9 10">
    <name type="scientific">Methanofollis fontis</name>
    <dbReference type="NCBI Taxonomy" id="2052832"/>
    <lineage>
        <taxon>Archaea</taxon>
        <taxon>Methanobacteriati</taxon>
        <taxon>Methanobacteriota</taxon>
        <taxon>Stenosarchaea group</taxon>
        <taxon>Methanomicrobia</taxon>
        <taxon>Methanomicrobiales</taxon>
        <taxon>Methanomicrobiaceae</taxon>
        <taxon>Methanofollis</taxon>
    </lineage>
</organism>
<dbReference type="InterPro" id="IPR036291">
    <property type="entry name" value="NAD(P)-bd_dom_sf"/>
</dbReference>
<evidence type="ECO:0000313" key="10">
    <source>
        <dbReference type="Proteomes" id="UP000292580"/>
    </source>
</evidence>
<name>A0A483CXT0_9EURY</name>
<dbReference type="InterPro" id="IPR006037">
    <property type="entry name" value="RCK_C"/>
</dbReference>
<dbReference type="PROSITE" id="PS51202">
    <property type="entry name" value="RCK_C"/>
    <property type="match status" value="1"/>
</dbReference>
<dbReference type="SUPFAM" id="SSF116726">
    <property type="entry name" value="TrkA C-terminal domain-like"/>
    <property type="match status" value="1"/>
</dbReference>
<dbReference type="RefSeq" id="WP_130646596.1">
    <property type="nucleotide sequence ID" value="NZ_PGCL01000002.1"/>
</dbReference>
<dbReference type="PANTHER" id="PTHR43833:SF5">
    <property type="entry name" value="TRK SYSTEM POTASSIUM UPTAKE PROTEIN TRKA"/>
    <property type="match status" value="1"/>
</dbReference>
<comment type="caution">
    <text evidence="9">The sequence shown here is derived from an EMBL/GenBank/DDBJ whole genome shotgun (WGS) entry which is preliminary data.</text>
</comment>
<dbReference type="Gene3D" id="3.30.70.1450">
    <property type="entry name" value="Regulator of K+ conductance, C-terminal domain"/>
    <property type="match status" value="1"/>
</dbReference>
<evidence type="ECO:0000256" key="5">
    <source>
        <dbReference type="ARBA" id="ARBA00023027"/>
    </source>
</evidence>
<accession>A0A483CXT0</accession>
<sequence>MRVIIVGASTLGRGLAEKLIGLGTQVVVVERDGERAEDIAENLDCSVIHGEGTRPDILDKAGIEDADAVVACTDHDQDNILIGLIARGAGVRETILRTDDAQFLVVAKRLGFHHVLNPPQATAEIIADALRGVDTIELSTLVRGDIRFLGVIARGEVVGKRISEVIMPKQSSIVGMYRGQEFLFAAADPAIEEGDEVLVVTAEEHSGEIDALLTTPAPG</sequence>
<dbReference type="InterPro" id="IPR003148">
    <property type="entry name" value="RCK_N"/>
</dbReference>
<proteinExistence type="predicted"/>
<protein>
    <submittedName>
        <fullName evidence="9">TrkA family potassium uptake protein</fullName>
    </submittedName>
</protein>